<gene>
    <name evidence="1" type="ORF">D9758_010952</name>
</gene>
<protein>
    <submittedName>
        <fullName evidence="1">Uncharacterized protein</fullName>
    </submittedName>
</protein>
<dbReference type="AlphaFoldDB" id="A0A8H5CUP9"/>
<comment type="caution">
    <text evidence="1">The sequence shown here is derived from an EMBL/GenBank/DDBJ whole genome shotgun (WGS) entry which is preliminary data.</text>
</comment>
<proteinExistence type="predicted"/>
<name>A0A8H5CUP9_9AGAR</name>
<keyword evidence="2" id="KW-1185">Reference proteome</keyword>
<reference evidence="1 2" key="1">
    <citation type="journal article" date="2020" name="ISME J.">
        <title>Uncovering the hidden diversity of litter-decomposition mechanisms in mushroom-forming fungi.</title>
        <authorList>
            <person name="Floudas D."/>
            <person name="Bentzer J."/>
            <person name="Ahren D."/>
            <person name="Johansson T."/>
            <person name="Persson P."/>
            <person name="Tunlid A."/>
        </authorList>
    </citation>
    <scope>NUCLEOTIDE SEQUENCE [LARGE SCALE GENOMIC DNA]</scope>
    <source>
        <strain evidence="1 2">CBS 291.85</strain>
    </source>
</reference>
<sequence length="87" mass="9401">MLGLEILRANKPSTFKPSFPRSRFSQDLESIAVTTDVGYHVGYLDSGLLDGRVITVEAGSRHGGNLEERNDLALAALPWQTPTSGNS</sequence>
<accession>A0A8H5CUP9</accession>
<dbReference type="EMBL" id="JAACJM010000086">
    <property type="protein sequence ID" value="KAF5348379.1"/>
    <property type="molecule type" value="Genomic_DNA"/>
</dbReference>
<dbReference type="Proteomes" id="UP000559256">
    <property type="component" value="Unassembled WGS sequence"/>
</dbReference>
<evidence type="ECO:0000313" key="1">
    <source>
        <dbReference type="EMBL" id="KAF5348379.1"/>
    </source>
</evidence>
<evidence type="ECO:0000313" key="2">
    <source>
        <dbReference type="Proteomes" id="UP000559256"/>
    </source>
</evidence>
<organism evidence="1 2">
    <name type="scientific">Tetrapyrgos nigripes</name>
    <dbReference type="NCBI Taxonomy" id="182062"/>
    <lineage>
        <taxon>Eukaryota</taxon>
        <taxon>Fungi</taxon>
        <taxon>Dikarya</taxon>
        <taxon>Basidiomycota</taxon>
        <taxon>Agaricomycotina</taxon>
        <taxon>Agaricomycetes</taxon>
        <taxon>Agaricomycetidae</taxon>
        <taxon>Agaricales</taxon>
        <taxon>Marasmiineae</taxon>
        <taxon>Marasmiaceae</taxon>
        <taxon>Tetrapyrgos</taxon>
    </lineage>
</organism>